<proteinExistence type="predicted"/>
<evidence type="ECO:0000256" key="1">
    <source>
        <dbReference type="ARBA" id="ARBA00004651"/>
    </source>
</evidence>
<evidence type="ECO:0000256" key="3">
    <source>
        <dbReference type="ARBA" id="ARBA00022676"/>
    </source>
</evidence>
<feature type="transmembrane region" description="Helical" evidence="8">
    <location>
        <begin position="395"/>
        <end position="413"/>
    </location>
</feature>
<name>A0A1G2Q4V5_9BACT</name>
<evidence type="ECO:0000256" key="8">
    <source>
        <dbReference type="SAM" id="Phobius"/>
    </source>
</evidence>
<evidence type="ECO:0000256" key="5">
    <source>
        <dbReference type="ARBA" id="ARBA00022692"/>
    </source>
</evidence>
<keyword evidence="2" id="KW-1003">Cell membrane</keyword>
<dbReference type="GO" id="GO:0016763">
    <property type="term" value="F:pentosyltransferase activity"/>
    <property type="evidence" value="ECO:0007669"/>
    <property type="project" value="TreeGrafter"/>
</dbReference>
<keyword evidence="4" id="KW-0808">Transferase</keyword>
<dbReference type="PANTHER" id="PTHR33908:SF11">
    <property type="entry name" value="MEMBRANE PROTEIN"/>
    <property type="match status" value="1"/>
</dbReference>
<evidence type="ECO:0000256" key="6">
    <source>
        <dbReference type="ARBA" id="ARBA00022989"/>
    </source>
</evidence>
<evidence type="ECO:0000313" key="11">
    <source>
        <dbReference type="Proteomes" id="UP000178936"/>
    </source>
</evidence>
<feature type="transmembrane region" description="Helical" evidence="8">
    <location>
        <begin position="12"/>
        <end position="29"/>
    </location>
</feature>
<dbReference type="EMBL" id="MHTB01000010">
    <property type="protein sequence ID" value="OHA55574.1"/>
    <property type="molecule type" value="Genomic_DNA"/>
</dbReference>
<dbReference type="InterPro" id="IPR050297">
    <property type="entry name" value="LipidA_mod_glycosyltrf_83"/>
</dbReference>
<dbReference type="PANTHER" id="PTHR33908">
    <property type="entry name" value="MANNOSYLTRANSFERASE YKCB-RELATED"/>
    <property type="match status" value="1"/>
</dbReference>
<accession>A0A1G2Q4V5</accession>
<dbReference type="GO" id="GO:0009103">
    <property type="term" value="P:lipopolysaccharide biosynthetic process"/>
    <property type="evidence" value="ECO:0007669"/>
    <property type="project" value="UniProtKB-ARBA"/>
</dbReference>
<feature type="transmembrane region" description="Helical" evidence="8">
    <location>
        <begin position="296"/>
        <end position="317"/>
    </location>
</feature>
<keyword evidence="6 8" id="KW-1133">Transmembrane helix</keyword>
<feature type="transmembrane region" description="Helical" evidence="8">
    <location>
        <begin position="135"/>
        <end position="152"/>
    </location>
</feature>
<comment type="subcellular location">
    <subcellularLocation>
        <location evidence="1">Cell membrane</location>
        <topology evidence="1">Multi-pass membrane protein</topology>
    </subcellularLocation>
</comment>
<dbReference type="GO" id="GO:0005886">
    <property type="term" value="C:plasma membrane"/>
    <property type="evidence" value="ECO:0007669"/>
    <property type="project" value="UniProtKB-SubCell"/>
</dbReference>
<protein>
    <recommendedName>
        <fullName evidence="9">Glycosyltransferase RgtA/B/C/D-like domain-containing protein</fullName>
    </recommendedName>
</protein>
<evidence type="ECO:0000256" key="2">
    <source>
        <dbReference type="ARBA" id="ARBA00022475"/>
    </source>
</evidence>
<dbReference type="AlphaFoldDB" id="A0A1G2Q4V5"/>
<feature type="transmembrane region" description="Helical" evidence="8">
    <location>
        <begin position="329"/>
        <end position="347"/>
    </location>
</feature>
<evidence type="ECO:0000256" key="7">
    <source>
        <dbReference type="ARBA" id="ARBA00023136"/>
    </source>
</evidence>
<feature type="transmembrane region" description="Helical" evidence="8">
    <location>
        <begin position="367"/>
        <end position="388"/>
    </location>
</feature>
<comment type="caution">
    <text evidence="10">The sequence shown here is derived from an EMBL/GenBank/DDBJ whole genome shotgun (WGS) entry which is preliminary data.</text>
</comment>
<keyword evidence="3" id="KW-0328">Glycosyltransferase</keyword>
<sequence length="529" mass="60062">MDILGWPKFKGYGWLIIFALIAFFIYASFNWGLPWRFNSPDEAANAYFTQMVARGESVAVSEPLNYVAQNPIVHPRSTHIINGQLAPASFLGLPLLLGFVGRIIGEAALPYLTPLGAIIGLLCFWGIVKELADRKAAWISSLLLAVTPAFWYYHSRAFFHNALFFDFLLLAVYLLIKALKSKNAWAYLASGLALGLAIALRTSEVFWIIVAGAVWLGLNWQQVKWNYLLLLILGVVVSFSPVLLTNYQIYGSIFSIGYRQDLMLTGDLQQTLGLLQQLILPFGWHPRVILSTVANYLINLTWWWTVLATLGFGYFLISWRKQTKQAKNFMMGLLVMVCWLVIVYGSWQFNDNPDPAAITLGTSYARYWLPIYGFLLWPAGLALSRLLNWKWGKELLLSIVGCYVVLSGLLVWTEPAEGLAQIRDNIKRFQVWGQEVQNLTEPDSVIVAGITDKIFWPERRVIYDLINPADYVAVNKLLTAGTSVYWFHPTWRAEGLATINKRLVDYSLVLEAKTLSWQDFSLYEFKIKP</sequence>
<feature type="domain" description="Glycosyltransferase RgtA/B/C/D-like" evidence="9">
    <location>
        <begin position="115"/>
        <end position="243"/>
    </location>
</feature>
<evidence type="ECO:0000259" key="9">
    <source>
        <dbReference type="Pfam" id="PF13231"/>
    </source>
</evidence>
<dbReference type="Proteomes" id="UP000178936">
    <property type="component" value="Unassembled WGS sequence"/>
</dbReference>
<gene>
    <name evidence="10" type="ORF">A2226_03415</name>
</gene>
<dbReference type="Pfam" id="PF13231">
    <property type="entry name" value="PMT_2"/>
    <property type="match status" value="1"/>
</dbReference>
<keyword evidence="5 8" id="KW-0812">Transmembrane</keyword>
<feature type="transmembrane region" description="Helical" evidence="8">
    <location>
        <begin position="111"/>
        <end position="128"/>
    </location>
</feature>
<keyword evidence="7 8" id="KW-0472">Membrane</keyword>
<dbReference type="InterPro" id="IPR038731">
    <property type="entry name" value="RgtA/B/C-like"/>
</dbReference>
<evidence type="ECO:0000256" key="4">
    <source>
        <dbReference type="ARBA" id="ARBA00022679"/>
    </source>
</evidence>
<feature type="transmembrane region" description="Helical" evidence="8">
    <location>
        <begin position="227"/>
        <end position="250"/>
    </location>
</feature>
<feature type="transmembrane region" description="Helical" evidence="8">
    <location>
        <begin position="158"/>
        <end position="176"/>
    </location>
</feature>
<reference evidence="10 11" key="1">
    <citation type="journal article" date="2016" name="Nat. Commun.">
        <title>Thousands of microbial genomes shed light on interconnected biogeochemical processes in an aquifer system.</title>
        <authorList>
            <person name="Anantharaman K."/>
            <person name="Brown C.T."/>
            <person name="Hug L.A."/>
            <person name="Sharon I."/>
            <person name="Castelle C.J."/>
            <person name="Probst A.J."/>
            <person name="Thomas B.C."/>
            <person name="Singh A."/>
            <person name="Wilkins M.J."/>
            <person name="Karaoz U."/>
            <person name="Brodie E.L."/>
            <person name="Williams K.H."/>
            <person name="Hubbard S.S."/>
            <person name="Banfield J.F."/>
        </authorList>
    </citation>
    <scope>NUCLEOTIDE SEQUENCE [LARGE SCALE GENOMIC DNA]</scope>
</reference>
<evidence type="ECO:0000313" key="10">
    <source>
        <dbReference type="EMBL" id="OHA55574.1"/>
    </source>
</evidence>
<feature type="transmembrane region" description="Helical" evidence="8">
    <location>
        <begin position="188"/>
        <end position="215"/>
    </location>
</feature>
<organism evidence="10 11">
    <name type="scientific">Candidatus Veblenbacteria bacterium RIFOXYA2_FULL_43_9</name>
    <dbReference type="NCBI Taxonomy" id="1802425"/>
    <lineage>
        <taxon>Bacteria</taxon>
        <taxon>Candidatus Vebleniibacteriota</taxon>
    </lineage>
</organism>